<protein>
    <submittedName>
        <fullName evidence="1">Uncharacterized protein</fullName>
    </submittedName>
</protein>
<reference evidence="1" key="1">
    <citation type="submission" date="2022-04" db="EMBL/GenBank/DDBJ databases">
        <title>Genome of the entomopathogenic fungus Entomophthora muscae.</title>
        <authorList>
            <person name="Elya C."/>
            <person name="Lovett B.R."/>
            <person name="Lee E."/>
            <person name="Macias A.M."/>
            <person name="Hajek A.E."/>
            <person name="De Bivort B.L."/>
            <person name="Kasson M.T."/>
            <person name="De Fine Licht H.H."/>
            <person name="Stajich J.E."/>
        </authorList>
    </citation>
    <scope>NUCLEOTIDE SEQUENCE</scope>
    <source>
        <strain evidence="1">Berkeley</strain>
    </source>
</reference>
<dbReference type="Proteomes" id="UP001165960">
    <property type="component" value="Unassembled WGS sequence"/>
</dbReference>
<accession>A0ACC2RSU4</accession>
<sequence>MAAQVVRSVDVSSNQALVDELDAQAFSAMSECCSTSLGTYSVSKIKLSPYQYASCLQACTCLSYAVTLFKRSCKPVTSGGLLSCNPSIDATGNAALYFKEVFA</sequence>
<keyword evidence="2" id="KW-1185">Reference proteome</keyword>
<evidence type="ECO:0000313" key="1">
    <source>
        <dbReference type="EMBL" id="KAJ9053106.1"/>
    </source>
</evidence>
<dbReference type="EMBL" id="QTSX02006558">
    <property type="protein sequence ID" value="KAJ9053106.1"/>
    <property type="molecule type" value="Genomic_DNA"/>
</dbReference>
<name>A0ACC2RSU4_9FUNG</name>
<organism evidence="1 2">
    <name type="scientific">Entomophthora muscae</name>
    <dbReference type="NCBI Taxonomy" id="34485"/>
    <lineage>
        <taxon>Eukaryota</taxon>
        <taxon>Fungi</taxon>
        <taxon>Fungi incertae sedis</taxon>
        <taxon>Zoopagomycota</taxon>
        <taxon>Entomophthoromycotina</taxon>
        <taxon>Entomophthoromycetes</taxon>
        <taxon>Entomophthorales</taxon>
        <taxon>Entomophthoraceae</taxon>
        <taxon>Entomophthora</taxon>
    </lineage>
</organism>
<comment type="caution">
    <text evidence="1">The sequence shown here is derived from an EMBL/GenBank/DDBJ whole genome shotgun (WGS) entry which is preliminary data.</text>
</comment>
<evidence type="ECO:0000313" key="2">
    <source>
        <dbReference type="Proteomes" id="UP001165960"/>
    </source>
</evidence>
<proteinExistence type="predicted"/>
<gene>
    <name evidence="1" type="ORF">DSO57_1027544</name>
</gene>